<comment type="caution">
    <text evidence="13">The sequence shown here is derived from an EMBL/GenBank/DDBJ whole genome shotgun (WGS) entry which is preliminary data.</text>
</comment>
<dbReference type="PANTHER" id="PTHR11070">
    <property type="entry name" value="UVRD / RECB / PCRA DNA HELICASE FAMILY MEMBER"/>
    <property type="match status" value="1"/>
</dbReference>
<evidence type="ECO:0000313" key="13">
    <source>
        <dbReference type="EMBL" id="GAA2733839.1"/>
    </source>
</evidence>
<protein>
    <recommendedName>
        <fullName evidence="9">DNA 3'-5' helicase</fullName>
        <ecNumber evidence="9">5.6.2.4</ecNumber>
    </recommendedName>
</protein>
<evidence type="ECO:0000256" key="8">
    <source>
        <dbReference type="ARBA" id="ARBA00034617"/>
    </source>
</evidence>
<evidence type="ECO:0000313" key="14">
    <source>
        <dbReference type="Proteomes" id="UP001501842"/>
    </source>
</evidence>
<keyword evidence="5 11" id="KW-0067">ATP-binding</keyword>
<organism evidence="13 14">
    <name type="scientific">Actinocorallia aurantiaca</name>
    <dbReference type="NCBI Taxonomy" id="46204"/>
    <lineage>
        <taxon>Bacteria</taxon>
        <taxon>Bacillati</taxon>
        <taxon>Actinomycetota</taxon>
        <taxon>Actinomycetes</taxon>
        <taxon>Streptosporangiales</taxon>
        <taxon>Thermomonosporaceae</taxon>
        <taxon>Actinocorallia</taxon>
    </lineage>
</organism>
<comment type="catalytic activity">
    <reaction evidence="8">
        <text>Couples ATP hydrolysis with the unwinding of duplex DNA by translocating in the 3'-5' direction.</text>
        <dbReference type="EC" id="5.6.2.4"/>
    </reaction>
</comment>
<comment type="catalytic activity">
    <reaction evidence="10">
        <text>ATP + H2O = ADP + phosphate + H(+)</text>
        <dbReference type="Rhea" id="RHEA:13065"/>
        <dbReference type="ChEBI" id="CHEBI:15377"/>
        <dbReference type="ChEBI" id="CHEBI:15378"/>
        <dbReference type="ChEBI" id="CHEBI:30616"/>
        <dbReference type="ChEBI" id="CHEBI:43474"/>
        <dbReference type="ChEBI" id="CHEBI:456216"/>
        <dbReference type="EC" id="5.6.2.4"/>
    </reaction>
</comment>
<dbReference type="SUPFAM" id="SSF52540">
    <property type="entry name" value="P-loop containing nucleoside triphosphate hydrolases"/>
    <property type="match status" value="1"/>
</dbReference>
<dbReference type="RefSeq" id="WP_344454332.1">
    <property type="nucleotide sequence ID" value="NZ_BAAATZ010000026.1"/>
</dbReference>
<dbReference type="Gene3D" id="3.40.50.300">
    <property type="entry name" value="P-loop containing nucleotide triphosphate hydrolases"/>
    <property type="match status" value="2"/>
</dbReference>
<dbReference type="InterPro" id="IPR027417">
    <property type="entry name" value="P-loop_NTPase"/>
</dbReference>
<feature type="domain" description="UvrD-like helicase ATP-binding" evidence="12">
    <location>
        <begin position="1"/>
        <end position="269"/>
    </location>
</feature>
<dbReference type="CDD" id="cd17932">
    <property type="entry name" value="DEXQc_UvrD"/>
    <property type="match status" value="1"/>
</dbReference>
<dbReference type="InterPro" id="IPR014017">
    <property type="entry name" value="DNA_helicase_UvrD-like_C"/>
</dbReference>
<evidence type="ECO:0000256" key="6">
    <source>
        <dbReference type="ARBA" id="ARBA00023125"/>
    </source>
</evidence>
<evidence type="ECO:0000256" key="3">
    <source>
        <dbReference type="ARBA" id="ARBA00022801"/>
    </source>
</evidence>
<proteinExistence type="inferred from homology"/>
<dbReference type="EC" id="5.6.2.4" evidence="9"/>
<dbReference type="Proteomes" id="UP001501842">
    <property type="component" value="Unassembled WGS sequence"/>
</dbReference>
<evidence type="ECO:0000256" key="5">
    <source>
        <dbReference type="ARBA" id="ARBA00022840"/>
    </source>
</evidence>
<evidence type="ECO:0000256" key="10">
    <source>
        <dbReference type="ARBA" id="ARBA00048988"/>
    </source>
</evidence>
<evidence type="ECO:0000259" key="12">
    <source>
        <dbReference type="PROSITE" id="PS51198"/>
    </source>
</evidence>
<evidence type="ECO:0000256" key="7">
    <source>
        <dbReference type="ARBA" id="ARBA00023235"/>
    </source>
</evidence>
<sequence>MIPPLDPAHSPRENLLVIAPPGCGKTELLARRAAHLLPVLEPHQRILALTFSNRAKANLAERLLTGLGPQRFRRIKVTNFHGHAAELIRAHGPTIGLDPHCPLANKSTLSQAIEPYISGLPFAAAAQSKRQIELALAAAKSQPHDDDEVLKVLAEIGNQAALEIELERRQQGVLHYDDLLRHAQRLLGIKKIAYLYQQHFSAILVDEFQDLSPQQLQIALASTARHRTFVGDPLQGIYSWAGARPAEVEAHLLEICGEPHYLNTSYRSSPAVLAVVNRASSLLGGQPLQAADPAAWPSGGQALYATFDTGLQEAQWILDEATRLLEADPSTTIGVIIRAAWRRRPIDEVFANAKIPTQRWDLPIEDDLIVQHLLDAIQRLPRQADMATITQTVLESIDPTDVDTREQALHALHEFSTLVKHDGTPRAAAAQLRPPATERAISPGVHILNAHTGKGQQFDWVFIPGIEGFHIPSGQAKTPAERQEELRVALVMLSRARHGLAATRALTLIANSGNPYSTKPSQWWAAITSACHPA</sequence>
<feature type="binding site" evidence="11">
    <location>
        <begin position="19"/>
        <end position="26"/>
    </location>
    <ligand>
        <name>ATP</name>
        <dbReference type="ChEBI" id="CHEBI:30616"/>
    </ligand>
</feature>
<dbReference type="Gene3D" id="1.10.10.160">
    <property type="match status" value="1"/>
</dbReference>
<dbReference type="PANTHER" id="PTHR11070:SF2">
    <property type="entry name" value="ATP-DEPENDENT DNA HELICASE SRS2"/>
    <property type="match status" value="1"/>
</dbReference>
<keyword evidence="3 11" id="KW-0378">Hydrolase</keyword>
<evidence type="ECO:0000256" key="4">
    <source>
        <dbReference type="ARBA" id="ARBA00022806"/>
    </source>
</evidence>
<keyword evidence="14" id="KW-1185">Reference proteome</keyword>
<dbReference type="InterPro" id="IPR013986">
    <property type="entry name" value="DExx_box_DNA_helicase_dom_sf"/>
</dbReference>
<keyword evidence="7" id="KW-0413">Isomerase</keyword>
<evidence type="ECO:0000256" key="1">
    <source>
        <dbReference type="ARBA" id="ARBA00009922"/>
    </source>
</evidence>
<dbReference type="PROSITE" id="PS51198">
    <property type="entry name" value="UVRD_HELICASE_ATP_BIND"/>
    <property type="match status" value="1"/>
</dbReference>
<keyword evidence="4 11" id="KW-0347">Helicase</keyword>
<dbReference type="Pfam" id="PF13361">
    <property type="entry name" value="UvrD_C"/>
    <property type="match status" value="1"/>
</dbReference>
<dbReference type="InterPro" id="IPR000212">
    <property type="entry name" value="DNA_helicase_UvrD/REP"/>
</dbReference>
<evidence type="ECO:0000256" key="2">
    <source>
        <dbReference type="ARBA" id="ARBA00022741"/>
    </source>
</evidence>
<dbReference type="Pfam" id="PF00580">
    <property type="entry name" value="UvrD-helicase"/>
    <property type="match status" value="1"/>
</dbReference>
<evidence type="ECO:0000256" key="9">
    <source>
        <dbReference type="ARBA" id="ARBA00034808"/>
    </source>
</evidence>
<gene>
    <name evidence="13" type="ORF">GCM10010439_54860</name>
</gene>
<evidence type="ECO:0000256" key="11">
    <source>
        <dbReference type="PROSITE-ProRule" id="PRU00560"/>
    </source>
</evidence>
<name>A0ABN3UJ31_9ACTN</name>
<comment type="similarity">
    <text evidence="1">Belongs to the helicase family. UvrD subfamily.</text>
</comment>
<dbReference type="EMBL" id="BAAATZ010000026">
    <property type="protein sequence ID" value="GAA2733839.1"/>
    <property type="molecule type" value="Genomic_DNA"/>
</dbReference>
<keyword evidence="6" id="KW-0238">DNA-binding</keyword>
<reference evidence="13 14" key="1">
    <citation type="journal article" date="2019" name="Int. J. Syst. Evol. Microbiol.">
        <title>The Global Catalogue of Microorganisms (GCM) 10K type strain sequencing project: providing services to taxonomists for standard genome sequencing and annotation.</title>
        <authorList>
            <consortium name="The Broad Institute Genomics Platform"/>
            <consortium name="The Broad Institute Genome Sequencing Center for Infectious Disease"/>
            <person name="Wu L."/>
            <person name="Ma J."/>
        </authorList>
    </citation>
    <scope>NUCLEOTIDE SEQUENCE [LARGE SCALE GENOMIC DNA]</scope>
    <source>
        <strain evidence="13 14">JCM 8201</strain>
    </source>
</reference>
<dbReference type="InterPro" id="IPR014016">
    <property type="entry name" value="UvrD-like_ATP-bd"/>
</dbReference>
<keyword evidence="2 11" id="KW-0547">Nucleotide-binding</keyword>
<accession>A0ABN3UJ31</accession>